<keyword evidence="9" id="KW-0234">DNA repair</keyword>
<dbReference type="PANTHER" id="PTHR15822:SF4">
    <property type="entry name" value="TYROSYL-DNA PHOSPHODIESTERASE 2"/>
    <property type="match status" value="1"/>
</dbReference>
<name>A0A3P8GK59_9TREM</name>
<comment type="cofactor">
    <cofactor evidence="2">
        <name>Mg(2+)</name>
        <dbReference type="ChEBI" id="CHEBI:18420"/>
    </cofactor>
</comment>
<dbReference type="GO" id="GO:0005737">
    <property type="term" value="C:cytoplasm"/>
    <property type="evidence" value="ECO:0007669"/>
    <property type="project" value="TreeGrafter"/>
</dbReference>
<evidence type="ECO:0000256" key="2">
    <source>
        <dbReference type="ARBA" id="ARBA00001946"/>
    </source>
</evidence>
<evidence type="ECO:0000313" key="12">
    <source>
        <dbReference type="Proteomes" id="UP000272942"/>
    </source>
</evidence>
<dbReference type="GO" id="GO:0070260">
    <property type="term" value="F:5'-tyrosyl-DNA phosphodiesterase activity"/>
    <property type="evidence" value="ECO:0007669"/>
    <property type="project" value="TreeGrafter"/>
</dbReference>
<evidence type="ECO:0000256" key="1">
    <source>
        <dbReference type="ARBA" id="ARBA00001936"/>
    </source>
</evidence>
<proteinExistence type="predicted"/>
<dbReference type="GO" id="GO:0004518">
    <property type="term" value="F:nuclease activity"/>
    <property type="evidence" value="ECO:0007669"/>
    <property type="project" value="UniProtKB-KW"/>
</dbReference>
<keyword evidence="10" id="KW-0539">Nucleus</keyword>
<reference evidence="11 12" key="1">
    <citation type="submission" date="2018-11" db="EMBL/GenBank/DDBJ databases">
        <authorList>
            <consortium name="Pathogen Informatics"/>
        </authorList>
    </citation>
    <scope>NUCLEOTIDE SEQUENCE [LARGE SCALE GENOMIC DNA]</scope>
    <source>
        <strain evidence="11 12">Egypt</strain>
    </source>
</reference>
<keyword evidence="4" id="KW-0540">Nuclease</keyword>
<dbReference type="SUPFAM" id="SSF56219">
    <property type="entry name" value="DNase I-like"/>
    <property type="match status" value="1"/>
</dbReference>
<dbReference type="EMBL" id="UZAN01052262">
    <property type="protein sequence ID" value="VDP89402.1"/>
    <property type="molecule type" value="Genomic_DNA"/>
</dbReference>
<evidence type="ECO:0000256" key="6">
    <source>
        <dbReference type="ARBA" id="ARBA00022763"/>
    </source>
</evidence>
<dbReference type="CDD" id="cd09080">
    <property type="entry name" value="TDP2"/>
    <property type="match status" value="1"/>
</dbReference>
<organism evidence="11 12">
    <name type="scientific">Echinostoma caproni</name>
    <dbReference type="NCBI Taxonomy" id="27848"/>
    <lineage>
        <taxon>Eukaryota</taxon>
        <taxon>Metazoa</taxon>
        <taxon>Spiralia</taxon>
        <taxon>Lophotrochozoa</taxon>
        <taxon>Platyhelminthes</taxon>
        <taxon>Trematoda</taxon>
        <taxon>Digenea</taxon>
        <taxon>Plagiorchiida</taxon>
        <taxon>Echinostomata</taxon>
        <taxon>Echinostomatoidea</taxon>
        <taxon>Echinostomatidae</taxon>
        <taxon>Echinostoma</taxon>
    </lineage>
</organism>
<dbReference type="InterPro" id="IPR051547">
    <property type="entry name" value="TDP2-like"/>
</dbReference>
<dbReference type="GO" id="GO:0046872">
    <property type="term" value="F:metal ion binding"/>
    <property type="evidence" value="ECO:0007669"/>
    <property type="project" value="UniProtKB-KW"/>
</dbReference>
<dbReference type="Gene3D" id="3.60.10.10">
    <property type="entry name" value="Endonuclease/exonuclease/phosphatase"/>
    <property type="match status" value="1"/>
</dbReference>
<sequence length="244" mass="27839">MQQFQQLLKDDYWIFSPTDNPFGDCAHYFVVLLIRRHPAIDVDQSSFRVHNYPNSTMGRQLVWIDLTIHCDKLTSNRISSTITVRLFTSHLESCRESSKKRKDQLSYAWSRMIQFGSTSNSVNNNRPGPRAAIFCGDLNLRDTEVQELGGLPAGIEDAWQVTGSRPELRNTWDPQRNTNASRLGFGGRGPHGRSFTFRYDRMYVHGSCLRPVDFGLRGLERVPGTRCFPSDHWGILGRFQPGSA</sequence>
<evidence type="ECO:0000256" key="4">
    <source>
        <dbReference type="ARBA" id="ARBA00022722"/>
    </source>
</evidence>
<dbReference type="Proteomes" id="UP000272942">
    <property type="component" value="Unassembled WGS sequence"/>
</dbReference>
<dbReference type="InterPro" id="IPR036691">
    <property type="entry name" value="Endo/exonu/phosph_ase_sf"/>
</dbReference>
<evidence type="ECO:0000313" key="11">
    <source>
        <dbReference type="EMBL" id="VDP89402.1"/>
    </source>
</evidence>
<accession>A0A3P8GK59</accession>
<comment type="cofactor">
    <cofactor evidence="1">
        <name>Mn(2+)</name>
        <dbReference type="ChEBI" id="CHEBI:29035"/>
    </cofactor>
</comment>
<evidence type="ECO:0000256" key="7">
    <source>
        <dbReference type="ARBA" id="ARBA00022801"/>
    </source>
</evidence>
<evidence type="ECO:0008006" key="13">
    <source>
        <dbReference type="Google" id="ProtNLM"/>
    </source>
</evidence>
<keyword evidence="7" id="KW-0378">Hydrolase</keyword>
<dbReference type="GO" id="GO:0016605">
    <property type="term" value="C:PML body"/>
    <property type="evidence" value="ECO:0007669"/>
    <property type="project" value="TreeGrafter"/>
</dbReference>
<keyword evidence="12" id="KW-1185">Reference proteome</keyword>
<evidence type="ECO:0000256" key="10">
    <source>
        <dbReference type="ARBA" id="ARBA00023242"/>
    </source>
</evidence>
<dbReference type="AlphaFoldDB" id="A0A3P8GK59"/>
<dbReference type="OrthoDB" id="6240265at2759"/>
<comment type="subcellular location">
    <subcellularLocation>
        <location evidence="3">Nucleus</location>
    </subcellularLocation>
</comment>
<dbReference type="GO" id="GO:0003697">
    <property type="term" value="F:single-stranded DNA binding"/>
    <property type="evidence" value="ECO:0007669"/>
    <property type="project" value="TreeGrafter"/>
</dbReference>
<evidence type="ECO:0000256" key="5">
    <source>
        <dbReference type="ARBA" id="ARBA00022723"/>
    </source>
</evidence>
<keyword evidence="5" id="KW-0479">Metal-binding</keyword>
<protein>
    <recommendedName>
        <fullName evidence="13">Endo/exonuclease/phosphatase domain-containing protein</fullName>
    </recommendedName>
</protein>
<dbReference type="GO" id="GO:0006302">
    <property type="term" value="P:double-strand break repair"/>
    <property type="evidence" value="ECO:0007669"/>
    <property type="project" value="TreeGrafter"/>
</dbReference>
<keyword evidence="8" id="KW-0460">Magnesium</keyword>
<evidence type="ECO:0000256" key="8">
    <source>
        <dbReference type="ARBA" id="ARBA00022842"/>
    </source>
</evidence>
<dbReference type="PANTHER" id="PTHR15822">
    <property type="entry name" value="TRAF AND TNF RECEPTOR-ASSOCIATED PROTEIN"/>
    <property type="match status" value="1"/>
</dbReference>
<evidence type="ECO:0000256" key="9">
    <source>
        <dbReference type="ARBA" id="ARBA00023204"/>
    </source>
</evidence>
<evidence type="ECO:0000256" key="3">
    <source>
        <dbReference type="ARBA" id="ARBA00004123"/>
    </source>
</evidence>
<keyword evidence="6" id="KW-0227">DNA damage</keyword>
<gene>
    <name evidence="11" type="ORF">ECPE_LOCUS12157</name>
</gene>